<dbReference type="Gene3D" id="3.40.50.1820">
    <property type="entry name" value="alpha/beta hydrolase"/>
    <property type="match status" value="1"/>
</dbReference>
<dbReference type="Pfam" id="PF12697">
    <property type="entry name" value="Abhydrolase_6"/>
    <property type="match status" value="1"/>
</dbReference>
<protein>
    <submittedName>
        <fullName evidence="2">Alpha/beta fold hydrolase</fullName>
    </submittedName>
</protein>
<evidence type="ECO:0000313" key="2">
    <source>
        <dbReference type="EMBL" id="RVU37906.1"/>
    </source>
</evidence>
<dbReference type="PANTHER" id="PTHR43194">
    <property type="entry name" value="HYDROLASE ALPHA/BETA FOLD FAMILY"/>
    <property type="match status" value="1"/>
</dbReference>
<dbReference type="InterPro" id="IPR050228">
    <property type="entry name" value="Carboxylesterase_BioH"/>
</dbReference>
<dbReference type="EMBL" id="SADE01000001">
    <property type="protein sequence ID" value="RVU37906.1"/>
    <property type="molecule type" value="Genomic_DNA"/>
</dbReference>
<keyword evidence="2" id="KW-0378">Hydrolase</keyword>
<keyword evidence="3" id="KW-1185">Reference proteome</keyword>
<organism evidence="2 3">
    <name type="scientific">Hwanghaeella grinnelliae</name>
    <dbReference type="NCBI Taxonomy" id="2500179"/>
    <lineage>
        <taxon>Bacteria</taxon>
        <taxon>Pseudomonadati</taxon>
        <taxon>Pseudomonadota</taxon>
        <taxon>Alphaproteobacteria</taxon>
        <taxon>Rhodospirillales</taxon>
        <taxon>Rhodospirillaceae</taxon>
        <taxon>Hwanghaeella</taxon>
    </lineage>
</organism>
<dbReference type="GO" id="GO:0016787">
    <property type="term" value="F:hydrolase activity"/>
    <property type="evidence" value="ECO:0007669"/>
    <property type="project" value="UniProtKB-KW"/>
</dbReference>
<evidence type="ECO:0000259" key="1">
    <source>
        <dbReference type="Pfam" id="PF12697"/>
    </source>
</evidence>
<dbReference type="RefSeq" id="WP_127763279.1">
    <property type="nucleotide sequence ID" value="NZ_SADE01000001.1"/>
</dbReference>
<reference evidence="3" key="1">
    <citation type="submission" date="2019-01" db="EMBL/GenBank/DDBJ databases">
        <title>Gri0909 isolated from a small marine red alga.</title>
        <authorList>
            <person name="Kim J."/>
            <person name="Jeong S.E."/>
            <person name="Jeon C.O."/>
        </authorList>
    </citation>
    <scope>NUCLEOTIDE SEQUENCE [LARGE SCALE GENOMIC DNA]</scope>
    <source>
        <strain evidence="3">Gri0909</strain>
    </source>
</reference>
<evidence type="ECO:0000313" key="3">
    <source>
        <dbReference type="Proteomes" id="UP000287447"/>
    </source>
</evidence>
<accession>A0A3S2VRE1</accession>
<dbReference type="PANTHER" id="PTHR43194:SF2">
    <property type="entry name" value="PEROXISOMAL MEMBRANE PROTEIN LPX1"/>
    <property type="match status" value="1"/>
</dbReference>
<comment type="caution">
    <text evidence="2">The sequence shown here is derived from an EMBL/GenBank/DDBJ whole genome shotgun (WGS) entry which is preliminary data.</text>
</comment>
<dbReference type="Proteomes" id="UP000287447">
    <property type="component" value="Unassembled WGS sequence"/>
</dbReference>
<dbReference type="InterPro" id="IPR029058">
    <property type="entry name" value="AB_hydrolase_fold"/>
</dbReference>
<sequence>MADTTAEMPAGLEILRALPPEGVTPRPVPLVFLHGAFAGAWCWAEHFLPWFASQGYACYAPSFRGHAGSAGHDKLHSYGIEDYATDLGSVIEDLPAPPVIIGHSMGGFVGMRFLQDQPAMGLVLLASVPPTGLAGPALSLAMWNPSLLGEVAMLQQMNPKWASLDVMRGALFSAEDDPEVLARHFNQMDGESRRATMDMHGAMRLRPDSWKDKMPVLVLGAANDTLIRKAFVRSTGRRLGRRPEFFENTGHGMMLDRSWPQVAARIAEWLVAQGF</sequence>
<feature type="domain" description="AB hydrolase-1" evidence="1">
    <location>
        <begin position="30"/>
        <end position="264"/>
    </location>
</feature>
<gene>
    <name evidence="2" type="ORF">EOI86_00970</name>
</gene>
<proteinExistence type="predicted"/>
<dbReference type="SUPFAM" id="SSF53474">
    <property type="entry name" value="alpha/beta-Hydrolases"/>
    <property type="match status" value="1"/>
</dbReference>
<name>A0A3S2VRE1_9PROT</name>
<dbReference type="AlphaFoldDB" id="A0A3S2VRE1"/>
<dbReference type="InterPro" id="IPR000073">
    <property type="entry name" value="AB_hydrolase_1"/>
</dbReference>
<dbReference type="OrthoDB" id="9814966at2"/>